<protein>
    <recommendedName>
        <fullName evidence="4">CCHC-type domain-containing protein</fullName>
    </recommendedName>
</protein>
<dbReference type="AlphaFoldDB" id="A0A0L7QXW2"/>
<dbReference type="PANTHER" id="PTHR47331:SF1">
    <property type="entry name" value="GAG-LIKE PROTEIN"/>
    <property type="match status" value="1"/>
</dbReference>
<evidence type="ECO:0008006" key="4">
    <source>
        <dbReference type="Google" id="ProtNLM"/>
    </source>
</evidence>
<dbReference type="OrthoDB" id="7635312at2759"/>
<reference evidence="2 3" key="1">
    <citation type="submission" date="2015-07" db="EMBL/GenBank/DDBJ databases">
        <title>The genome of Habropoda laboriosa.</title>
        <authorList>
            <person name="Pan H."/>
            <person name="Kapheim K."/>
        </authorList>
    </citation>
    <scope>NUCLEOTIDE SEQUENCE [LARGE SCALE GENOMIC DNA]</scope>
    <source>
        <strain evidence="2">0110345459</strain>
    </source>
</reference>
<feature type="compositionally biased region" description="Polar residues" evidence="1">
    <location>
        <begin position="280"/>
        <end position="289"/>
    </location>
</feature>
<feature type="compositionally biased region" description="Polar residues" evidence="1">
    <location>
        <begin position="214"/>
        <end position="233"/>
    </location>
</feature>
<dbReference type="EMBL" id="KQ414700">
    <property type="protein sequence ID" value="KOC63374.1"/>
    <property type="molecule type" value="Genomic_DNA"/>
</dbReference>
<sequence length="401" mass="45384">MSKYPPTRSSQAEREAATPSRTSSATSPASATATTTAKANVPLPRIDIPKFDGKLEKWVEFKDAFETLIHAHTGLSDVEKLTYLRLSLIGAAQRTIASFSMSRDNYTAAWEQIVEAYDNKRALIMRHAELIVDMPTMPDDSPESIRDAIDHMQSHLRSLTALGRSEAEQRDDLCVAILNRKLGPKTRHTWEQTLTDTEMPSIHSFLKHLRIQSHRGNQFETTPNRSEPHSNWSRTHENAKPAERRPERRPEPRRYPARKSAPPPRNANRQTFATTTTNTGRKSPSSPNRDNWETVPRKSNNGRKSPPPSPRANRRQQSTKPAETNCRICKNGAHHAYQCHVFLGMPTYERVQAAQNANLCLNCLRSDHPTNDCKSGRCRVCNHRHNSKLHQESASRSESPI</sequence>
<dbReference type="Proteomes" id="UP000053825">
    <property type="component" value="Unassembled WGS sequence"/>
</dbReference>
<evidence type="ECO:0000313" key="2">
    <source>
        <dbReference type="EMBL" id="KOC63374.1"/>
    </source>
</evidence>
<feature type="region of interest" description="Disordered" evidence="1">
    <location>
        <begin position="1"/>
        <end position="38"/>
    </location>
</feature>
<feature type="compositionally biased region" description="Basic and acidic residues" evidence="1">
    <location>
        <begin position="234"/>
        <end position="254"/>
    </location>
</feature>
<keyword evidence="3" id="KW-1185">Reference proteome</keyword>
<proteinExistence type="predicted"/>
<evidence type="ECO:0000313" key="3">
    <source>
        <dbReference type="Proteomes" id="UP000053825"/>
    </source>
</evidence>
<organism evidence="2 3">
    <name type="scientific">Habropoda laboriosa</name>
    <dbReference type="NCBI Taxonomy" id="597456"/>
    <lineage>
        <taxon>Eukaryota</taxon>
        <taxon>Metazoa</taxon>
        <taxon>Ecdysozoa</taxon>
        <taxon>Arthropoda</taxon>
        <taxon>Hexapoda</taxon>
        <taxon>Insecta</taxon>
        <taxon>Pterygota</taxon>
        <taxon>Neoptera</taxon>
        <taxon>Endopterygota</taxon>
        <taxon>Hymenoptera</taxon>
        <taxon>Apocrita</taxon>
        <taxon>Aculeata</taxon>
        <taxon>Apoidea</taxon>
        <taxon>Anthophila</taxon>
        <taxon>Apidae</taxon>
        <taxon>Habropoda</taxon>
    </lineage>
</organism>
<dbReference type="Pfam" id="PF03564">
    <property type="entry name" value="DUF1759"/>
    <property type="match status" value="1"/>
</dbReference>
<dbReference type="STRING" id="597456.A0A0L7QXW2"/>
<feature type="compositionally biased region" description="Low complexity" evidence="1">
    <location>
        <begin position="266"/>
        <end position="279"/>
    </location>
</feature>
<feature type="compositionally biased region" description="Low complexity" evidence="1">
    <location>
        <begin position="17"/>
        <end position="37"/>
    </location>
</feature>
<name>A0A0L7QXW2_9HYME</name>
<feature type="region of interest" description="Disordered" evidence="1">
    <location>
        <begin position="214"/>
        <end position="323"/>
    </location>
</feature>
<evidence type="ECO:0000256" key="1">
    <source>
        <dbReference type="SAM" id="MobiDB-lite"/>
    </source>
</evidence>
<accession>A0A0L7QXW2</accession>
<dbReference type="PANTHER" id="PTHR47331">
    <property type="entry name" value="PHD-TYPE DOMAIN-CONTAINING PROTEIN"/>
    <property type="match status" value="1"/>
</dbReference>
<gene>
    <name evidence="2" type="ORF">WH47_04092</name>
</gene>
<dbReference type="InterPro" id="IPR005312">
    <property type="entry name" value="DUF1759"/>
</dbReference>